<dbReference type="PANTHER" id="PTHR42718:SF42">
    <property type="entry name" value="EXPORT PROTEIN"/>
    <property type="match status" value="1"/>
</dbReference>
<dbReference type="InterPro" id="IPR020846">
    <property type="entry name" value="MFS_dom"/>
</dbReference>
<dbReference type="CDD" id="cd17321">
    <property type="entry name" value="MFS_MMR_MDR_like"/>
    <property type="match status" value="1"/>
</dbReference>
<dbReference type="Pfam" id="PF07690">
    <property type="entry name" value="MFS_1"/>
    <property type="match status" value="1"/>
</dbReference>
<evidence type="ECO:0000256" key="4">
    <source>
        <dbReference type="ARBA" id="ARBA00023136"/>
    </source>
</evidence>
<protein>
    <submittedName>
        <fullName evidence="8">MFS transporter</fullName>
    </submittedName>
</protein>
<dbReference type="InterPro" id="IPR036259">
    <property type="entry name" value="MFS_trans_sf"/>
</dbReference>
<feature type="transmembrane region" description="Helical" evidence="6">
    <location>
        <begin position="85"/>
        <end position="104"/>
    </location>
</feature>
<evidence type="ECO:0000313" key="8">
    <source>
        <dbReference type="EMBL" id="GIH11907.1"/>
    </source>
</evidence>
<comment type="caution">
    <text evidence="8">The sequence shown here is derived from an EMBL/GenBank/DDBJ whole genome shotgun (WGS) entry which is preliminary data.</text>
</comment>
<feature type="transmembrane region" description="Helical" evidence="6">
    <location>
        <begin position="170"/>
        <end position="192"/>
    </location>
</feature>
<evidence type="ECO:0000256" key="1">
    <source>
        <dbReference type="ARBA" id="ARBA00004651"/>
    </source>
</evidence>
<comment type="subcellular location">
    <subcellularLocation>
        <location evidence="1">Cell membrane</location>
        <topology evidence="1">Multi-pass membrane protein</topology>
    </subcellularLocation>
</comment>
<keyword evidence="4 6" id="KW-0472">Membrane</keyword>
<feature type="transmembrane region" description="Helical" evidence="6">
    <location>
        <begin position="110"/>
        <end position="134"/>
    </location>
</feature>
<evidence type="ECO:0000256" key="6">
    <source>
        <dbReference type="SAM" id="Phobius"/>
    </source>
</evidence>
<dbReference type="PANTHER" id="PTHR42718">
    <property type="entry name" value="MAJOR FACILITATOR SUPERFAMILY MULTIDRUG TRANSPORTER MFSC"/>
    <property type="match status" value="1"/>
</dbReference>
<evidence type="ECO:0000313" key="9">
    <source>
        <dbReference type="Proteomes" id="UP000642748"/>
    </source>
</evidence>
<name>A0A8J3VMP3_9ACTN</name>
<dbReference type="GO" id="GO:0005886">
    <property type="term" value="C:plasma membrane"/>
    <property type="evidence" value="ECO:0007669"/>
    <property type="project" value="UniProtKB-SubCell"/>
</dbReference>
<organism evidence="8 9">
    <name type="scientific">Rugosimonospora africana</name>
    <dbReference type="NCBI Taxonomy" id="556532"/>
    <lineage>
        <taxon>Bacteria</taxon>
        <taxon>Bacillati</taxon>
        <taxon>Actinomycetota</taxon>
        <taxon>Actinomycetes</taxon>
        <taxon>Micromonosporales</taxon>
        <taxon>Micromonosporaceae</taxon>
        <taxon>Rugosimonospora</taxon>
    </lineage>
</organism>
<evidence type="ECO:0000256" key="2">
    <source>
        <dbReference type="ARBA" id="ARBA00022692"/>
    </source>
</evidence>
<dbReference type="RefSeq" id="WP_203915635.1">
    <property type="nucleotide sequence ID" value="NZ_BONZ01000001.1"/>
</dbReference>
<feature type="transmembrane region" description="Helical" evidence="6">
    <location>
        <begin position="230"/>
        <end position="253"/>
    </location>
</feature>
<feature type="transmembrane region" description="Helical" evidence="6">
    <location>
        <begin position="341"/>
        <end position="359"/>
    </location>
</feature>
<keyword evidence="9" id="KW-1185">Reference proteome</keyword>
<sequence>MRDAVSLSSARAPSLKWWALGAVCLNVLAIGLDGTVLSVALPTLGRALDASASDLEWFQAGYLLLLAAGAIPAGLIGDRFGRKRLFLGSLAVFGLGSVLCAEAPTPSVFLAARLMMGLAGAGSTVMALSALTVLFDDRERPRAVGVYEAATFLSLPLGPILGGWMLSRFWWGWVFLLNVPVVVLGLIIGMVLVPESRAEQRPELDLVGAVASVAGLVALTYGLIEAGKNGWGDVAAVTLMIAGLLMLGGFALWERRLGARGGHPMIDPGLLRSASFTVPAVLSGVAGLGMIGLLFVMPQYFQAIRGVDSLGSGLRLLPLVAGLIVGALPAGALAKRLGPKLTVALGFVLLGLGAALGMATRAESSTAFVAVWMFLLCAGTGLVLTASTAAALSRLSPDRSGIGSAVVQAFQKTAGPLGTAIVGSVLTAGYRSRLGLGGLPETTAALARQSVYQGVAVARQSGSAALARSVRTAFVGGVDMSLLVSLGTAVAGVAIALAFLPSTRREAGATERSRATEDDGLVRLDD</sequence>
<feature type="domain" description="Major facilitator superfamily (MFS) profile" evidence="7">
    <location>
        <begin position="19"/>
        <end position="504"/>
    </location>
</feature>
<feature type="region of interest" description="Disordered" evidence="5">
    <location>
        <begin position="507"/>
        <end position="526"/>
    </location>
</feature>
<feature type="transmembrane region" description="Helical" evidence="6">
    <location>
        <begin position="316"/>
        <end position="334"/>
    </location>
</feature>
<dbReference type="Gene3D" id="1.20.1250.20">
    <property type="entry name" value="MFS general substrate transporter like domains"/>
    <property type="match status" value="1"/>
</dbReference>
<feature type="transmembrane region" description="Helical" evidence="6">
    <location>
        <begin position="17"/>
        <end position="37"/>
    </location>
</feature>
<feature type="transmembrane region" description="Helical" evidence="6">
    <location>
        <begin position="413"/>
        <end position="430"/>
    </location>
</feature>
<keyword evidence="3 6" id="KW-1133">Transmembrane helix</keyword>
<dbReference type="SUPFAM" id="SSF103473">
    <property type="entry name" value="MFS general substrate transporter"/>
    <property type="match status" value="1"/>
</dbReference>
<dbReference type="GO" id="GO:0022857">
    <property type="term" value="F:transmembrane transporter activity"/>
    <property type="evidence" value="ECO:0007669"/>
    <property type="project" value="InterPro"/>
</dbReference>
<feature type="transmembrane region" description="Helical" evidence="6">
    <location>
        <begin position="480"/>
        <end position="500"/>
    </location>
</feature>
<feature type="transmembrane region" description="Helical" evidence="6">
    <location>
        <begin position="146"/>
        <end position="164"/>
    </location>
</feature>
<accession>A0A8J3VMP3</accession>
<reference evidence="8" key="1">
    <citation type="submission" date="2021-01" db="EMBL/GenBank/DDBJ databases">
        <title>Whole genome shotgun sequence of Rugosimonospora africana NBRC 104875.</title>
        <authorList>
            <person name="Komaki H."/>
            <person name="Tamura T."/>
        </authorList>
    </citation>
    <scope>NUCLEOTIDE SEQUENCE</scope>
    <source>
        <strain evidence="8">NBRC 104875</strain>
    </source>
</reference>
<dbReference type="InterPro" id="IPR011701">
    <property type="entry name" value="MFS"/>
</dbReference>
<dbReference type="Proteomes" id="UP000642748">
    <property type="component" value="Unassembled WGS sequence"/>
</dbReference>
<dbReference type="AlphaFoldDB" id="A0A8J3VMP3"/>
<feature type="transmembrane region" description="Helical" evidence="6">
    <location>
        <begin position="371"/>
        <end position="392"/>
    </location>
</feature>
<dbReference type="EMBL" id="BONZ01000001">
    <property type="protein sequence ID" value="GIH11907.1"/>
    <property type="molecule type" value="Genomic_DNA"/>
</dbReference>
<feature type="transmembrane region" description="Helical" evidence="6">
    <location>
        <begin position="57"/>
        <end position="76"/>
    </location>
</feature>
<keyword evidence="2 6" id="KW-0812">Transmembrane</keyword>
<gene>
    <name evidence="8" type="ORF">Raf01_00790</name>
</gene>
<feature type="transmembrane region" description="Helical" evidence="6">
    <location>
        <begin position="204"/>
        <end position="224"/>
    </location>
</feature>
<evidence type="ECO:0000256" key="5">
    <source>
        <dbReference type="SAM" id="MobiDB-lite"/>
    </source>
</evidence>
<evidence type="ECO:0000256" key="3">
    <source>
        <dbReference type="ARBA" id="ARBA00022989"/>
    </source>
</evidence>
<dbReference type="PROSITE" id="PS50850">
    <property type="entry name" value="MFS"/>
    <property type="match status" value="1"/>
</dbReference>
<evidence type="ECO:0000259" key="7">
    <source>
        <dbReference type="PROSITE" id="PS50850"/>
    </source>
</evidence>
<feature type="transmembrane region" description="Helical" evidence="6">
    <location>
        <begin position="274"/>
        <end position="296"/>
    </location>
</feature>
<proteinExistence type="predicted"/>
<dbReference type="Gene3D" id="1.20.1720.10">
    <property type="entry name" value="Multidrug resistance protein D"/>
    <property type="match status" value="1"/>
</dbReference>